<dbReference type="InterPro" id="IPR012337">
    <property type="entry name" value="RNaseH-like_sf"/>
</dbReference>
<dbReference type="Pfam" id="PF13456">
    <property type="entry name" value="RVT_3"/>
    <property type="match status" value="1"/>
</dbReference>
<dbReference type="SUPFAM" id="SSF53098">
    <property type="entry name" value="Ribonuclease H-like"/>
    <property type="match status" value="2"/>
</dbReference>
<accession>A0AAW2R0E5</accession>
<reference evidence="2" key="1">
    <citation type="submission" date="2020-06" db="EMBL/GenBank/DDBJ databases">
        <authorList>
            <person name="Li T."/>
            <person name="Hu X."/>
            <person name="Zhang T."/>
            <person name="Song X."/>
            <person name="Zhang H."/>
            <person name="Dai N."/>
            <person name="Sheng W."/>
            <person name="Hou X."/>
            <person name="Wei L."/>
        </authorList>
    </citation>
    <scope>NUCLEOTIDE SEQUENCE</scope>
    <source>
        <strain evidence="2">KEN8</strain>
        <tissue evidence="2">Leaf</tissue>
    </source>
</reference>
<evidence type="ECO:0000313" key="2">
    <source>
        <dbReference type="EMBL" id="KAL0373223.1"/>
    </source>
</evidence>
<dbReference type="SUPFAM" id="SSF56672">
    <property type="entry name" value="DNA/RNA polymerases"/>
    <property type="match status" value="1"/>
</dbReference>
<dbReference type="GO" id="GO:0004523">
    <property type="term" value="F:RNA-DNA hybrid ribonuclease activity"/>
    <property type="evidence" value="ECO:0007669"/>
    <property type="project" value="InterPro"/>
</dbReference>
<dbReference type="EMBL" id="JACGWM010000005">
    <property type="protein sequence ID" value="KAL0373223.1"/>
    <property type="molecule type" value="Genomic_DNA"/>
</dbReference>
<evidence type="ECO:0000259" key="1">
    <source>
        <dbReference type="PROSITE" id="PS50878"/>
    </source>
</evidence>
<protein>
    <recommendedName>
        <fullName evidence="1">Reverse transcriptase domain-containing protein</fullName>
    </recommendedName>
</protein>
<dbReference type="AlphaFoldDB" id="A0AAW2R0E5"/>
<dbReference type="GO" id="GO:0003676">
    <property type="term" value="F:nucleic acid binding"/>
    <property type="evidence" value="ECO:0007669"/>
    <property type="project" value="InterPro"/>
</dbReference>
<dbReference type="InterPro" id="IPR002156">
    <property type="entry name" value="RNaseH_domain"/>
</dbReference>
<dbReference type="Gene3D" id="3.30.420.10">
    <property type="entry name" value="Ribonuclease H-like superfamily/Ribonuclease H"/>
    <property type="match status" value="2"/>
</dbReference>
<organism evidence="2">
    <name type="scientific">Sesamum calycinum</name>
    <dbReference type="NCBI Taxonomy" id="2727403"/>
    <lineage>
        <taxon>Eukaryota</taxon>
        <taxon>Viridiplantae</taxon>
        <taxon>Streptophyta</taxon>
        <taxon>Embryophyta</taxon>
        <taxon>Tracheophyta</taxon>
        <taxon>Spermatophyta</taxon>
        <taxon>Magnoliopsida</taxon>
        <taxon>eudicotyledons</taxon>
        <taxon>Gunneridae</taxon>
        <taxon>Pentapetalae</taxon>
        <taxon>asterids</taxon>
        <taxon>lamiids</taxon>
        <taxon>Lamiales</taxon>
        <taxon>Pedaliaceae</taxon>
        <taxon>Sesamum</taxon>
    </lineage>
</organism>
<dbReference type="PANTHER" id="PTHR48475">
    <property type="entry name" value="RIBONUCLEASE H"/>
    <property type="match status" value="1"/>
</dbReference>
<dbReference type="PANTHER" id="PTHR48475:SF2">
    <property type="entry name" value="RIBONUCLEASE H"/>
    <property type="match status" value="1"/>
</dbReference>
<comment type="caution">
    <text evidence="2">The sequence shown here is derived from an EMBL/GenBank/DDBJ whole genome shotgun (WGS) entry which is preliminary data.</text>
</comment>
<dbReference type="InterPro" id="IPR036397">
    <property type="entry name" value="RNaseH_sf"/>
</dbReference>
<dbReference type="InterPro" id="IPR000477">
    <property type="entry name" value="RT_dom"/>
</dbReference>
<dbReference type="CDD" id="cd01650">
    <property type="entry name" value="RT_nLTR_like"/>
    <property type="match status" value="1"/>
</dbReference>
<name>A0AAW2R0E5_9LAMI</name>
<proteinExistence type="predicted"/>
<reference evidence="2" key="2">
    <citation type="journal article" date="2024" name="Plant">
        <title>Genomic evolution and insights into agronomic trait innovations of Sesamum species.</title>
        <authorList>
            <person name="Miao H."/>
            <person name="Wang L."/>
            <person name="Qu L."/>
            <person name="Liu H."/>
            <person name="Sun Y."/>
            <person name="Le M."/>
            <person name="Wang Q."/>
            <person name="Wei S."/>
            <person name="Zheng Y."/>
            <person name="Lin W."/>
            <person name="Duan Y."/>
            <person name="Cao H."/>
            <person name="Xiong S."/>
            <person name="Wang X."/>
            <person name="Wei L."/>
            <person name="Li C."/>
            <person name="Ma Q."/>
            <person name="Ju M."/>
            <person name="Zhao R."/>
            <person name="Li G."/>
            <person name="Mu C."/>
            <person name="Tian Q."/>
            <person name="Mei H."/>
            <person name="Zhang T."/>
            <person name="Gao T."/>
            <person name="Zhang H."/>
        </authorList>
    </citation>
    <scope>NUCLEOTIDE SEQUENCE</scope>
    <source>
        <strain evidence="2">KEN8</strain>
    </source>
</reference>
<sequence>MPKSYTATTISFIPKIASPVSWNEYRPISLCSVANKICTKLMTLKLGRILPKVLSISWSGFVPGRLLSDNVLLAQELIHSLESCRPEANVIFKLDIAKAYDRVSWDFLYQVLRQKGFPYCWINLVTNIVSNYWFSVLVNGEHARLFAKHPSMYYETLDRVWVSHLAYYDDMIIFTTICKQNMDLLRDFLWAYEQEEGNKLLYVDGSSILASNGAGVVITSLEGDELEYMLRFDFKASNNEAEYEALIAGIRMTLVARATKLIAYSASQLVNNQIEGKYEIETDWWKPLLDYLIEGILSANEVEATCLKSRATRFALLNGILYKRSFSQLYHRSLSMEEGRNVLKEIYEGSCGSHDWRIQDRCVEQDIQQCFTSVAYPQANWQIEITNQILVQGIRTKLAQSGGQWVDALPGVL</sequence>
<gene>
    <name evidence="2" type="ORF">Scaly_1003900</name>
</gene>
<dbReference type="PROSITE" id="PS50878">
    <property type="entry name" value="RT_POL"/>
    <property type="match status" value="1"/>
</dbReference>
<dbReference type="Pfam" id="PF00078">
    <property type="entry name" value="RVT_1"/>
    <property type="match status" value="1"/>
</dbReference>
<feature type="domain" description="Reverse transcriptase" evidence="1">
    <location>
        <begin position="1"/>
        <end position="254"/>
    </location>
</feature>
<dbReference type="InterPro" id="IPR043502">
    <property type="entry name" value="DNA/RNA_pol_sf"/>
</dbReference>